<dbReference type="InterPro" id="IPR051257">
    <property type="entry name" value="Diverse_CBS-Domain"/>
</dbReference>
<dbReference type="STRING" id="883113.HMPREF9708_01014"/>
<gene>
    <name evidence="4" type="ORF">HMPREF9708_01014</name>
</gene>
<dbReference type="PROSITE" id="PS51371">
    <property type="entry name" value="CBS"/>
    <property type="match status" value="1"/>
</dbReference>
<sequence length="138" mass="15791">MKPSQVNIVKMMIPKVSIALLHVNDTVRQGLEVMRYHGYTAIPVVDDKEGYLGSVTEGDFLRHILTTGKSDLKSHEQYRIGEIFRKDFCKPLPIYAPLNELVSVSFEQNFIPIVDDRNSFCGIVTRRSLIEALYLDEF</sequence>
<dbReference type="InterPro" id="IPR000644">
    <property type="entry name" value="CBS_dom"/>
</dbReference>
<evidence type="ECO:0000259" key="3">
    <source>
        <dbReference type="PROSITE" id="PS51371"/>
    </source>
</evidence>
<keyword evidence="5" id="KW-1185">Reference proteome</keyword>
<dbReference type="PATRIC" id="fig|883113.3.peg.1010"/>
<dbReference type="Gene3D" id="3.10.580.10">
    <property type="entry name" value="CBS-domain"/>
    <property type="match status" value="1"/>
</dbReference>
<name>H3NJH5_9LACT</name>
<reference evidence="4 5" key="1">
    <citation type="submission" date="2012-01" db="EMBL/GenBank/DDBJ databases">
        <title>The Genome Sequence of Facklamia languida CCUG 37842.</title>
        <authorList>
            <consortium name="The Broad Institute Genome Sequencing Platform"/>
            <person name="Earl A."/>
            <person name="Ward D."/>
            <person name="Feldgarden M."/>
            <person name="Gevers D."/>
            <person name="Huys G."/>
            <person name="Young S.K."/>
            <person name="Zeng Q."/>
            <person name="Gargeya S."/>
            <person name="Fitzgerald M."/>
            <person name="Haas B."/>
            <person name="Abouelleil A."/>
            <person name="Alvarado L."/>
            <person name="Arachchi H.M."/>
            <person name="Berlin A."/>
            <person name="Chapman S.B."/>
            <person name="Gearin G."/>
            <person name="Goldberg J."/>
            <person name="Griggs A."/>
            <person name="Gujja S."/>
            <person name="Hansen M."/>
            <person name="Heiman D."/>
            <person name="Howarth C."/>
            <person name="Larimer J."/>
            <person name="Lui A."/>
            <person name="MacDonald P.J.P."/>
            <person name="McCowen C."/>
            <person name="Montmayeur A."/>
            <person name="Murphy C."/>
            <person name="Neiman D."/>
            <person name="Pearson M."/>
            <person name="Priest M."/>
            <person name="Roberts A."/>
            <person name="Saif S."/>
            <person name="Shea T."/>
            <person name="Sisk P."/>
            <person name="Stolte C."/>
            <person name="Sykes S."/>
            <person name="Wortman J."/>
            <person name="Nusbaum C."/>
            <person name="Birren B."/>
        </authorList>
    </citation>
    <scope>NUCLEOTIDE SEQUENCE [LARGE SCALE GENOMIC DNA]</scope>
    <source>
        <strain evidence="4 5">CCUG 37842</strain>
    </source>
</reference>
<evidence type="ECO:0000256" key="1">
    <source>
        <dbReference type="ARBA" id="ARBA00023122"/>
    </source>
</evidence>
<accession>H3NJH5</accession>
<dbReference type="AlphaFoldDB" id="H3NJH5"/>
<evidence type="ECO:0000313" key="4">
    <source>
        <dbReference type="EMBL" id="EHR36788.1"/>
    </source>
</evidence>
<comment type="caution">
    <text evidence="4">The sequence shown here is derived from an EMBL/GenBank/DDBJ whole genome shotgun (WGS) entry which is preliminary data.</text>
</comment>
<keyword evidence="1 2" id="KW-0129">CBS domain</keyword>
<protein>
    <recommendedName>
        <fullName evidence="3">CBS domain-containing protein</fullName>
    </recommendedName>
</protein>
<evidence type="ECO:0000256" key="2">
    <source>
        <dbReference type="PROSITE-ProRule" id="PRU00703"/>
    </source>
</evidence>
<dbReference type="PANTHER" id="PTHR43080">
    <property type="entry name" value="CBS DOMAIN-CONTAINING PROTEIN CBSX3, MITOCHONDRIAL"/>
    <property type="match status" value="1"/>
</dbReference>
<evidence type="ECO:0000313" key="5">
    <source>
        <dbReference type="Proteomes" id="UP000006190"/>
    </source>
</evidence>
<dbReference type="EMBL" id="AGEG01000013">
    <property type="protein sequence ID" value="EHR36788.1"/>
    <property type="molecule type" value="Genomic_DNA"/>
</dbReference>
<dbReference type="Pfam" id="PF00571">
    <property type="entry name" value="CBS"/>
    <property type="match status" value="2"/>
</dbReference>
<organism evidence="4 5">
    <name type="scientific">Facklamia languida CCUG 37842</name>
    <dbReference type="NCBI Taxonomy" id="883113"/>
    <lineage>
        <taxon>Bacteria</taxon>
        <taxon>Bacillati</taxon>
        <taxon>Bacillota</taxon>
        <taxon>Bacilli</taxon>
        <taxon>Lactobacillales</taxon>
        <taxon>Aerococcaceae</taxon>
        <taxon>Facklamia</taxon>
    </lineage>
</organism>
<dbReference type="InterPro" id="IPR046342">
    <property type="entry name" value="CBS_dom_sf"/>
</dbReference>
<dbReference type="Proteomes" id="UP000006190">
    <property type="component" value="Unassembled WGS sequence"/>
</dbReference>
<dbReference type="HOGENOM" id="CLU_117108_0_0_9"/>
<proteinExistence type="predicted"/>
<dbReference type="SUPFAM" id="SSF54631">
    <property type="entry name" value="CBS-domain pair"/>
    <property type="match status" value="1"/>
</dbReference>
<dbReference type="RefSeq" id="WP_006309149.1">
    <property type="nucleotide sequence ID" value="NZ_JH601133.1"/>
</dbReference>
<dbReference type="eggNOG" id="COG0517">
    <property type="taxonomic scope" value="Bacteria"/>
</dbReference>
<feature type="domain" description="CBS" evidence="3">
    <location>
        <begin position="12"/>
        <end position="72"/>
    </location>
</feature>
<dbReference type="PANTHER" id="PTHR43080:SF26">
    <property type="entry name" value="REGULATORY PROTEIN"/>
    <property type="match status" value="1"/>
</dbReference>